<keyword evidence="2" id="KW-1133">Transmembrane helix</keyword>
<accession>A0ABU1XTA8</accession>
<evidence type="ECO:0000256" key="1">
    <source>
        <dbReference type="ARBA" id="ARBA00022737"/>
    </source>
</evidence>
<protein>
    <submittedName>
        <fullName evidence="3">Sugar lactone lactonase YvrE</fullName>
    </submittedName>
</protein>
<keyword evidence="2" id="KW-0812">Transmembrane</keyword>
<gene>
    <name evidence="3" type="ORF">J2W68_000673</name>
</gene>
<proteinExistence type="predicted"/>
<evidence type="ECO:0000313" key="3">
    <source>
        <dbReference type="EMBL" id="MDR7191965.1"/>
    </source>
</evidence>
<comment type="caution">
    <text evidence="3">The sequence shown here is derived from an EMBL/GenBank/DDBJ whole genome shotgun (WGS) entry which is preliminary data.</text>
</comment>
<keyword evidence="1" id="KW-0677">Repeat</keyword>
<organism evidence="3 4">
    <name type="scientific">Luteimonas terrae</name>
    <dbReference type="NCBI Taxonomy" id="1530191"/>
    <lineage>
        <taxon>Bacteria</taxon>
        <taxon>Pseudomonadati</taxon>
        <taxon>Pseudomonadota</taxon>
        <taxon>Gammaproteobacteria</taxon>
        <taxon>Lysobacterales</taxon>
        <taxon>Lysobacteraceae</taxon>
        <taxon>Luteimonas</taxon>
    </lineage>
</organism>
<dbReference type="InterPro" id="IPR011042">
    <property type="entry name" value="6-blade_b-propeller_TolB-like"/>
</dbReference>
<dbReference type="InterPro" id="IPR001258">
    <property type="entry name" value="NHL_repeat"/>
</dbReference>
<dbReference type="Gene3D" id="2.70.70.10">
    <property type="entry name" value="Glucose Permease (Domain IIA)"/>
    <property type="match status" value="1"/>
</dbReference>
<keyword evidence="2" id="KW-0472">Membrane</keyword>
<dbReference type="PANTHER" id="PTHR13833">
    <property type="match status" value="1"/>
</dbReference>
<evidence type="ECO:0000256" key="2">
    <source>
        <dbReference type="SAM" id="Phobius"/>
    </source>
</evidence>
<reference evidence="3 4" key="1">
    <citation type="submission" date="2023-07" db="EMBL/GenBank/DDBJ databases">
        <title>Sorghum-associated microbial communities from plants grown in Nebraska, USA.</title>
        <authorList>
            <person name="Schachtman D."/>
        </authorList>
    </citation>
    <scope>NUCLEOTIDE SEQUENCE [LARGE SCALE GENOMIC DNA]</scope>
    <source>
        <strain evidence="3 4">4099</strain>
    </source>
</reference>
<dbReference type="RefSeq" id="WP_310232782.1">
    <property type="nucleotide sequence ID" value="NZ_JAVDWO010000002.1"/>
</dbReference>
<feature type="transmembrane region" description="Helical" evidence="2">
    <location>
        <begin position="12"/>
        <end position="30"/>
    </location>
</feature>
<dbReference type="PANTHER" id="PTHR13833:SF71">
    <property type="entry name" value="NHL DOMAIN-CONTAINING PROTEIN"/>
    <property type="match status" value="1"/>
</dbReference>
<sequence>MSRRLRPGARWALWGIAALTVAALVASFLWEWRTSERPDLGPPPAGLPARIEHVTGDGHRGARDGARAEARFDDPFGIVVAPDRTAFVADGGASNRIRRVHIDGRVDTFAGSLEGFVDGRGADARFHTPSGLAIDTSGVLYVADTGNHAIRRIAPDGTVTTLAGTGEAGFVDGPAAQARFHAPTGVAVDAMDRVFVADGFNDRIRVIEAGTVRTLAGDGRPGFVDGPGAQARFDTPGGLAFDATGALWIADTGNHALRRIAPDGTTTTLALHGDEPDAAPVSPVSIALDAQQRLYVGELAQGRVLQIEADGRARVLTGRDMAQRLARPAGLAFDRFGRLWVADAAAYRVHRIAQVRRAGAKQNLLNVAVGPAPDTALPETRGRWPLAPQEGWHEVVGTLGEVRGNFRGESRSHLHAGFDVRGDVGSPVLAIADAKVASPYAASGFGDQAEHLTIDDVTYMHMRVGRTPRGEALDPRFQLIAGDDGRPMRVRIPRGMHVRAGDAIGTINAQAHVHLVVGPSGYQRNAVALGFRNFVDTVAPRIDAIELRDALDAPLTTRENGRIVVPRASGGLQIVVEAWDQVDGNLARRRLGLHALGYQILTADGTPASGFEVPRMTIVFDRMPPHREAVRVAYAGDSGITVHGAARTRFRYVVTNTVRDGRLEPGLWDAAALPAGDYIVRITARDASGNAALANRDLAVTLQ</sequence>
<dbReference type="Gene3D" id="2.120.10.30">
    <property type="entry name" value="TolB, C-terminal domain"/>
    <property type="match status" value="3"/>
</dbReference>
<dbReference type="InterPro" id="IPR011055">
    <property type="entry name" value="Dup_hybrid_motif"/>
</dbReference>
<name>A0ABU1XTA8_9GAMM</name>
<dbReference type="EMBL" id="JAVDWO010000002">
    <property type="protein sequence ID" value="MDR7191965.1"/>
    <property type="molecule type" value="Genomic_DNA"/>
</dbReference>
<evidence type="ECO:0000313" key="4">
    <source>
        <dbReference type="Proteomes" id="UP001256588"/>
    </source>
</evidence>
<dbReference type="Proteomes" id="UP001256588">
    <property type="component" value="Unassembled WGS sequence"/>
</dbReference>
<dbReference type="SUPFAM" id="SSF101898">
    <property type="entry name" value="NHL repeat"/>
    <property type="match status" value="1"/>
</dbReference>
<keyword evidence="4" id="KW-1185">Reference proteome</keyword>
<dbReference type="Pfam" id="PF01436">
    <property type="entry name" value="NHL"/>
    <property type="match status" value="2"/>
</dbReference>